<dbReference type="SMART" id="SM00418">
    <property type="entry name" value="HTH_ARSR"/>
    <property type="match status" value="1"/>
</dbReference>
<dbReference type="Proteomes" id="UP000255277">
    <property type="component" value="Unassembled WGS sequence"/>
</dbReference>
<dbReference type="GeneID" id="93846517"/>
<reference evidence="5 8" key="2">
    <citation type="submission" date="2019-07" db="EMBL/GenBank/DDBJ databases">
        <title>Whole genome shotgun sequence of Staphylococcus gallinarum NBRC 109767.</title>
        <authorList>
            <person name="Hosoyama A."/>
            <person name="Uohara A."/>
            <person name="Ohji S."/>
            <person name="Ichikawa N."/>
        </authorList>
    </citation>
    <scope>NUCLEOTIDE SEQUENCE [LARGE SCALE GENOMIC DNA]</scope>
    <source>
        <strain evidence="5 8">NBRC 109767</strain>
    </source>
</reference>
<dbReference type="InterPro" id="IPR036388">
    <property type="entry name" value="WH-like_DNA-bd_sf"/>
</dbReference>
<keyword evidence="3" id="KW-0804">Transcription</keyword>
<dbReference type="NCBIfam" id="NF033788">
    <property type="entry name" value="HTH_metalloreg"/>
    <property type="match status" value="1"/>
</dbReference>
<proteinExistence type="predicted"/>
<evidence type="ECO:0000313" key="5">
    <source>
        <dbReference type="EMBL" id="GEQ06315.1"/>
    </source>
</evidence>
<dbReference type="Proteomes" id="UP000321057">
    <property type="component" value="Unassembled WGS sequence"/>
</dbReference>
<dbReference type="EMBL" id="UHDK01000001">
    <property type="protein sequence ID" value="SUM31016.1"/>
    <property type="molecule type" value="Genomic_DNA"/>
</dbReference>
<keyword evidence="1" id="KW-0805">Transcription regulation</keyword>
<evidence type="ECO:0000256" key="2">
    <source>
        <dbReference type="ARBA" id="ARBA00023125"/>
    </source>
</evidence>
<feature type="domain" description="HTH arsR-type" evidence="4">
    <location>
        <begin position="1"/>
        <end position="105"/>
    </location>
</feature>
<dbReference type="InterPro" id="IPR001845">
    <property type="entry name" value="HTH_ArsR_DNA-bd_dom"/>
</dbReference>
<evidence type="ECO:0000313" key="6">
    <source>
        <dbReference type="EMBL" id="SUM31016.1"/>
    </source>
</evidence>
<protein>
    <submittedName>
        <fullName evidence="6">Putative repressor protein</fullName>
    </submittedName>
    <submittedName>
        <fullName evidence="5">Transcriptional regulator</fullName>
    </submittedName>
</protein>
<dbReference type="InterPro" id="IPR011991">
    <property type="entry name" value="ArsR-like_HTH"/>
</dbReference>
<dbReference type="RefSeq" id="WP_042737776.1">
    <property type="nucleotide sequence ID" value="NZ_BKAX01000006.1"/>
</dbReference>
<accession>A0A0D0R052</accession>
<dbReference type="PANTHER" id="PTHR33154:SF33">
    <property type="entry name" value="TRANSCRIPTIONAL REPRESSOR SDPR"/>
    <property type="match status" value="1"/>
</dbReference>
<sequence length="105" mass="12228">MENIVDVFKVLSNRTRVDILIWLKNPLEHFDKPTAHLNKNMSEKGGVCVGDIQEKANMSPSTVSHYLKMMQQVGLLESERHGQWTYYRRNEANINQLVNIMKKDL</sequence>
<name>A0A0D0R052_STAGA</name>
<dbReference type="SUPFAM" id="SSF46785">
    <property type="entry name" value="Winged helix' DNA-binding domain"/>
    <property type="match status" value="1"/>
</dbReference>
<evidence type="ECO:0000256" key="3">
    <source>
        <dbReference type="ARBA" id="ARBA00023163"/>
    </source>
</evidence>
<reference evidence="6 7" key="1">
    <citation type="submission" date="2018-06" db="EMBL/GenBank/DDBJ databases">
        <authorList>
            <consortium name="Pathogen Informatics"/>
            <person name="Doyle S."/>
        </authorList>
    </citation>
    <scope>NUCLEOTIDE SEQUENCE [LARGE SCALE GENOMIC DNA]</scope>
    <source>
        <strain evidence="6 7">NCTC12195</strain>
    </source>
</reference>
<dbReference type="InterPro" id="IPR036390">
    <property type="entry name" value="WH_DNA-bd_sf"/>
</dbReference>
<organism evidence="6 7">
    <name type="scientific">Staphylococcus gallinarum</name>
    <dbReference type="NCBI Taxonomy" id="1293"/>
    <lineage>
        <taxon>Bacteria</taxon>
        <taxon>Bacillati</taxon>
        <taxon>Bacillota</taxon>
        <taxon>Bacilli</taxon>
        <taxon>Bacillales</taxon>
        <taxon>Staphylococcaceae</taxon>
        <taxon>Staphylococcus</taxon>
    </lineage>
</organism>
<evidence type="ECO:0000256" key="1">
    <source>
        <dbReference type="ARBA" id="ARBA00023015"/>
    </source>
</evidence>
<dbReference type="GO" id="GO:0003700">
    <property type="term" value="F:DNA-binding transcription factor activity"/>
    <property type="evidence" value="ECO:0007669"/>
    <property type="project" value="InterPro"/>
</dbReference>
<dbReference type="CDD" id="cd00090">
    <property type="entry name" value="HTH_ARSR"/>
    <property type="match status" value="1"/>
</dbReference>
<dbReference type="PANTHER" id="PTHR33154">
    <property type="entry name" value="TRANSCRIPTIONAL REGULATOR, ARSR FAMILY"/>
    <property type="match status" value="1"/>
</dbReference>
<dbReference type="Gene3D" id="1.10.10.10">
    <property type="entry name" value="Winged helix-like DNA-binding domain superfamily/Winged helix DNA-binding domain"/>
    <property type="match status" value="1"/>
</dbReference>
<dbReference type="STRING" id="1293.SH09_01145"/>
<evidence type="ECO:0000313" key="7">
    <source>
        <dbReference type="Proteomes" id="UP000255277"/>
    </source>
</evidence>
<evidence type="ECO:0000313" key="8">
    <source>
        <dbReference type="Proteomes" id="UP000321057"/>
    </source>
</evidence>
<dbReference type="PROSITE" id="PS50987">
    <property type="entry name" value="HTH_ARSR_2"/>
    <property type="match status" value="1"/>
</dbReference>
<dbReference type="Pfam" id="PF01022">
    <property type="entry name" value="HTH_5"/>
    <property type="match status" value="1"/>
</dbReference>
<dbReference type="OrthoDB" id="9790747at2"/>
<dbReference type="AlphaFoldDB" id="A0A0D0R052"/>
<evidence type="ECO:0000259" key="4">
    <source>
        <dbReference type="PROSITE" id="PS50987"/>
    </source>
</evidence>
<dbReference type="GO" id="GO:0003677">
    <property type="term" value="F:DNA binding"/>
    <property type="evidence" value="ECO:0007669"/>
    <property type="project" value="UniProtKB-KW"/>
</dbReference>
<keyword evidence="2" id="KW-0238">DNA-binding</keyword>
<dbReference type="EMBL" id="BKAX01000006">
    <property type="protein sequence ID" value="GEQ06315.1"/>
    <property type="molecule type" value="Genomic_DNA"/>
</dbReference>
<dbReference type="InterPro" id="IPR051081">
    <property type="entry name" value="HTH_MetalResp_TranReg"/>
</dbReference>
<gene>
    <name evidence="6" type="primary">czrA_1</name>
    <name evidence="6" type="ORF">NCTC12195_00421</name>
    <name evidence="5" type="ORF">SGA02_21430</name>
</gene>
<keyword evidence="8" id="KW-1185">Reference proteome</keyword>